<gene>
    <name evidence="2" type="ORF">MEDL_57921</name>
</gene>
<evidence type="ECO:0000313" key="2">
    <source>
        <dbReference type="EMBL" id="CAG2245928.1"/>
    </source>
</evidence>
<organism evidence="2 3">
    <name type="scientific">Mytilus edulis</name>
    <name type="common">Blue mussel</name>
    <dbReference type="NCBI Taxonomy" id="6550"/>
    <lineage>
        <taxon>Eukaryota</taxon>
        <taxon>Metazoa</taxon>
        <taxon>Spiralia</taxon>
        <taxon>Lophotrochozoa</taxon>
        <taxon>Mollusca</taxon>
        <taxon>Bivalvia</taxon>
        <taxon>Autobranchia</taxon>
        <taxon>Pteriomorphia</taxon>
        <taxon>Mytilida</taxon>
        <taxon>Mytiloidea</taxon>
        <taxon>Mytilidae</taxon>
        <taxon>Mytilinae</taxon>
        <taxon>Mytilus</taxon>
    </lineage>
</organism>
<evidence type="ECO:0000259" key="1">
    <source>
        <dbReference type="Pfam" id="PF25273"/>
    </source>
</evidence>
<dbReference type="InterPro" id="IPR057191">
    <property type="entry name" value="DUF7869"/>
</dbReference>
<accession>A0A8S3UKW8</accession>
<dbReference type="Pfam" id="PF25273">
    <property type="entry name" value="DUF7869"/>
    <property type="match status" value="1"/>
</dbReference>
<sequence>MVYWKLYLSDVPKKQKNQGHTHEDIDQRFSVISHRLRRVYAMTLPQLRKEIESSFHDKPHQKVLACVRDVKSWLFCDRPNHVTWKYRKFSTDSWLPEAGQNQIELFDLDITGDNTIPRKRRHENEMFLNFQEYTWGREFLNNPTKSTPKITRWPLTNLLETHKIIDIPIQLVQTEDPGPSCITEMLESEGLIREV</sequence>
<dbReference type="AlphaFoldDB" id="A0A8S3UKW8"/>
<dbReference type="Proteomes" id="UP000683360">
    <property type="component" value="Unassembled WGS sequence"/>
</dbReference>
<keyword evidence="3" id="KW-1185">Reference proteome</keyword>
<dbReference type="OrthoDB" id="10056684at2759"/>
<comment type="caution">
    <text evidence="2">The sequence shown here is derived from an EMBL/GenBank/DDBJ whole genome shotgun (WGS) entry which is preliminary data.</text>
</comment>
<reference evidence="2" key="1">
    <citation type="submission" date="2021-03" db="EMBL/GenBank/DDBJ databases">
        <authorList>
            <person name="Bekaert M."/>
        </authorList>
    </citation>
    <scope>NUCLEOTIDE SEQUENCE</scope>
</reference>
<evidence type="ECO:0000313" key="3">
    <source>
        <dbReference type="Proteomes" id="UP000683360"/>
    </source>
</evidence>
<name>A0A8S3UKW8_MYTED</name>
<proteinExistence type="predicted"/>
<dbReference type="EMBL" id="CAJPWZ010002805">
    <property type="protein sequence ID" value="CAG2245928.1"/>
    <property type="molecule type" value="Genomic_DNA"/>
</dbReference>
<protein>
    <recommendedName>
        <fullName evidence="1">DUF7869 domain-containing protein</fullName>
    </recommendedName>
</protein>
<feature type="domain" description="DUF7869" evidence="1">
    <location>
        <begin position="18"/>
        <end position="74"/>
    </location>
</feature>